<evidence type="ECO:0000313" key="4">
    <source>
        <dbReference type="Proteomes" id="UP000028760"/>
    </source>
</evidence>
<feature type="region of interest" description="Disordered" evidence="1">
    <location>
        <begin position="210"/>
        <end position="240"/>
    </location>
</feature>
<evidence type="ECO:0000313" key="3">
    <source>
        <dbReference type="Ensembl" id="ENSPFOP00000030027.1"/>
    </source>
</evidence>
<reference evidence="3" key="3">
    <citation type="submission" date="2025-09" db="UniProtKB">
        <authorList>
            <consortium name="Ensembl"/>
        </authorList>
    </citation>
    <scope>IDENTIFICATION</scope>
</reference>
<dbReference type="AlphaFoldDB" id="A0A096MF36"/>
<dbReference type="GeneTree" id="ENSGT00760000120401"/>
<dbReference type="Proteomes" id="UP000028760">
    <property type="component" value="Unassembled WGS sequence"/>
</dbReference>
<dbReference type="eggNOG" id="ENOG502RY80">
    <property type="taxonomic scope" value="Eukaryota"/>
</dbReference>
<feature type="domain" description="MABP" evidence="2">
    <location>
        <begin position="1"/>
        <end position="51"/>
    </location>
</feature>
<dbReference type="InterPro" id="IPR023341">
    <property type="entry name" value="MABP"/>
</dbReference>
<keyword evidence="4" id="KW-1185">Reference proteome</keyword>
<reference evidence="3" key="2">
    <citation type="submission" date="2025-08" db="UniProtKB">
        <authorList>
            <consortium name="Ensembl"/>
        </authorList>
    </citation>
    <scope>IDENTIFICATION</scope>
</reference>
<dbReference type="GO" id="GO:0005737">
    <property type="term" value="C:cytoplasm"/>
    <property type="evidence" value="ECO:0007669"/>
    <property type="project" value="UniProtKB-ARBA"/>
</dbReference>
<evidence type="ECO:0000259" key="2">
    <source>
        <dbReference type="PROSITE" id="PS51498"/>
    </source>
</evidence>
<name>A0A096MF36_POEFO</name>
<protein>
    <submittedName>
        <fullName evidence="3">Si:dkey-30j10.5</fullName>
    </submittedName>
</protein>
<reference evidence="4" key="1">
    <citation type="submission" date="2013-10" db="EMBL/GenBank/DDBJ databases">
        <authorList>
            <person name="Schartl M."/>
            <person name="Warren W."/>
        </authorList>
    </citation>
    <scope>NUCLEOTIDE SEQUENCE [LARGE SCALE GENOMIC DNA]</scope>
    <source>
        <strain evidence="4">female</strain>
    </source>
</reference>
<accession>A0A096MF36</accession>
<dbReference type="Gene3D" id="2.100.10.50">
    <property type="match status" value="3"/>
</dbReference>
<organism evidence="3 4">
    <name type="scientific">Poecilia formosa</name>
    <name type="common">Amazon molly</name>
    <name type="synonym">Limia formosa</name>
    <dbReference type="NCBI Taxonomy" id="48698"/>
    <lineage>
        <taxon>Eukaryota</taxon>
        <taxon>Metazoa</taxon>
        <taxon>Chordata</taxon>
        <taxon>Craniata</taxon>
        <taxon>Vertebrata</taxon>
        <taxon>Euteleostomi</taxon>
        <taxon>Actinopterygii</taxon>
        <taxon>Neopterygii</taxon>
        <taxon>Teleostei</taxon>
        <taxon>Neoteleostei</taxon>
        <taxon>Acanthomorphata</taxon>
        <taxon>Ovalentaria</taxon>
        <taxon>Atherinomorphae</taxon>
        <taxon>Cyprinodontiformes</taxon>
        <taxon>Poeciliidae</taxon>
        <taxon>Poeciliinae</taxon>
        <taxon>Poecilia</taxon>
    </lineage>
</organism>
<sequence>MKMPQHITDIDISVNHAEEKQLRKLGFTQIHVDLNSDTGGNPVYLWYKTSDCPAITRIQFSFTDEMREGLVTEGYHKVDKNLNNGNSGSAIYLWFFKGCTDYDVPVVELDVSTDAQSDAMKVQPLWERSACDLNRRAGGKWIYLWMKRERQTYISDITATANTSLDSSLFRQGYTRMDEDTNRDAGGAFIFLWYRRTTDSQKAVRDLQVSTDGESEESFQNQNYQQVELDLNQGTKGSPV</sequence>
<evidence type="ECO:0000256" key="1">
    <source>
        <dbReference type="SAM" id="MobiDB-lite"/>
    </source>
</evidence>
<dbReference type="STRING" id="48698.ENSPFOP00000030027"/>
<dbReference type="PROSITE" id="PS51498">
    <property type="entry name" value="MABP"/>
    <property type="match status" value="1"/>
</dbReference>
<proteinExistence type="predicted"/>
<dbReference type="Ensembl" id="ENSPFOT00000029087.1">
    <property type="protein sequence ID" value="ENSPFOP00000030027.1"/>
    <property type="gene ID" value="ENSPFOG00000023512.1"/>
</dbReference>
<dbReference type="EMBL" id="AYCK01019174">
    <property type="status" value="NOT_ANNOTATED_CDS"/>
    <property type="molecule type" value="Genomic_DNA"/>
</dbReference>
<dbReference type="OMA" id="IYLWFFK"/>